<protein>
    <recommendedName>
        <fullName evidence="7">Ig-like domain-containing protein</fullName>
    </recommendedName>
</protein>
<accession>A0A3B3X193</accession>
<reference evidence="8" key="1">
    <citation type="submission" date="2025-08" db="UniProtKB">
        <authorList>
            <consortium name="Ensembl"/>
        </authorList>
    </citation>
    <scope>IDENTIFICATION</scope>
</reference>
<dbReference type="CDD" id="cd00096">
    <property type="entry name" value="Ig"/>
    <property type="match status" value="3"/>
</dbReference>
<evidence type="ECO:0000256" key="5">
    <source>
        <dbReference type="ARBA" id="ARBA00023319"/>
    </source>
</evidence>
<feature type="transmembrane region" description="Helical" evidence="6">
    <location>
        <begin position="433"/>
        <end position="454"/>
    </location>
</feature>
<dbReference type="SUPFAM" id="SSF48726">
    <property type="entry name" value="Immunoglobulin"/>
    <property type="match status" value="2"/>
</dbReference>
<dbReference type="AlphaFoldDB" id="A0A3B3X193"/>
<feature type="domain" description="Ig-like" evidence="7">
    <location>
        <begin position="38"/>
        <end position="134"/>
    </location>
</feature>
<dbReference type="InterPro" id="IPR051275">
    <property type="entry name" value="Cell_adhesion_signaling"/>
</dbReference>
<dbReference type="STRING" id="48701.ENSPMEP00000008778"/>
<dbReference type="Pfam" id="PF13927">
    <property type="entry name" value="Ig_3"/>
    <property type="match status" value="1"/>
</dbReference>
<dbReference type="PANTHER" id="PTHR11640:SF164">
    <property type="entry name" value="MAM DOMAIN-CONTAINING GLYCOSYLPHOSPHATIDYLINOSITOL ANCHOR PROTEIN 1"/>
    <property type="match status" value="1"/>
</dbReference>
<evidence type="ECO:0000256" key="3">
    <source>
        <dbReference type="ARBA" id="ARBA00023157"/>
    </source>
</evidence>
<organism evidence="8 9">
    <name type="scientific">Poecilia mexicana</name>
    <dbReference type="NCBI Taxonomy" id="48701"/>
    <lineage>
        <taxon>Eukaryota</taxon>
        <taxon>Metazoa</taxon>
        <taxon>Chordata</taxon>
        <taxon>Craniata</taxon>
        <taxon>Vertebrata</taxon>
        <taxon>Euteleostomi</taxon>
        <taxon>Actinopterygii</taxon>
        <taxon>Neopterygii</taxon>
        <taxon>Teleostei</taxon>
        <taxon>Neoteleostei</taxon>
        <taxon>Acanthomorphata</taxon>
        <taxon>Ovalentaria</taxon>
        <taxon>Atherinomorphae</taxon>
        <taxon>Cyprinodontiformes</taxon>
        <taxon>Poeciliidae</taxon>
        <taxon>Poeciliinae</taxon>
        <taxon>Poecilia</taxon>
    </lineage>
</organism>
<dbReference type="Proteomes" id="UP000261480">
    <property type="component" value="Unplaced"/>
</dbReference>
<dbReference type="GO" id="GO:0098609">
    <property type="term" value="P:cell-cell adhesion"/>
    <property type="evidence" value="ECO:0007669"/>
    <property type="project" value="TreeGrafter"/>
</dbReference>
<evidence type="ECO:0000313" key="9">
    <source>
        <dbReference type="Proteomes" id="UP000261480"/>
    </source>
</evidence>
<feature type="domain" description="Ig-like" evidence="7">
    <location>
        <begin position="140"/>
        <end position="233"/>
    </location>
</feature>
<evidence type="ECO:0000259" key="7">
    <source>
        <dbReference type="PROSITE" id="PS50835"/>
    </source>
</evidence>
<name>A0A3B3X193_9TELE</name>
<dbReference type="PANTHER" id="PTHR11640">
    <property type="entry name" value="NEPHRIN"/>
    <property type="match status" value="1"/>
</dbReference>
<dbReference type="Gene3D" id="2.60.40.10">
    <property type="entry name" value="Immunoglobulins"/>
    <property type="match status" value="4"/>
</dbReference>
<dbReference type="PROSITE" id="PS50835">
    <property type="entry name" value="IG_LIKE"/>
    <property type="match status" value="3"/>
</dbReference>
<keyword evidence="4" id="KW-0325">Glycoprotein</keyword>
<keyword evidence="6" id="KW-1133">Transmembrane helix</keyword>
<keyword evidence="3" id="KW-1015">Disulfide bond</keyword>
<dbReference type="GO" id="GO:0005911">
    <property type="term" value="C:cell-cell junction"/>
    <property type="evidence" value="ECO:0007669"/>
    <property type="project" value="TreeGrafter"/>
</dbReference>
<evidence type="ECO:0000256" key="4">
    <source>
        <dbReference type="ARBA" id="ARBA00023180"/>
    </source>
</evidence>
<dbReference type="GO" id="GO:0005886">
    <property type="term" value="C:plasma membrane"/>
    <property type="evidence" value="ECO:0007669"/>
    <property type="project" value="TreeGrafter"/>
</dbReference>
<evidence type="ECO:0000256" key="2">
    <source>
        <dbReference type="ARBA" id="ARBA00023136"/>
    </source>
</evidence>
<keyword evidence="9" id="KW-1185">Reference proteome</keyword>
<dbReference type="SMART" id="SM00409">
    <property type="entry name" value="IG"/>
    <property type="match status" value="2"/>
</dbReference>
<keyword evidence="2 6" id="KW-0472">Membrane</keyword>
<reference evidence="8" key="2">
    <citation type="submission" date="2025-09" db="UniProtKB">
        <authorList>
            <consortium name="Ensembl"/>
        </authorList>
    </citation>
    <scope>IDENTIFICATION</scope>
</reference>
<dbReference type="GO" id="GO:0050839">
    <property type="term" value="F:cell adhesion molecule binding"/>
    <property type="evidence" value="ECO:0007669"/>
    <property type="project" value="TreeGrafter"/>
</dbReference>
<dbReference type="InterPro" id="IPR003599">
    <property type="entry name" value="Ig_sub"/>
</dbReference>
<dbReference type="InterPro" id="IPR013098">
    <property type="entry name" value="Ig_I-set"/>
</dbReference>
<dbReference type="InterPro" id="IPR003598">
    <property type="entry name" value="Ig_sub2"/>
</dbReference>
<feature type="domain" description="Ig-like" evidence="7">
    <location>
        <begin position="240"/>
        <end position="327"/>
    </location>
</feature>
<dbReference type="SMART" id="SM00408">
    <property type="entry name" value="IGc2"/>
    <property type="match status" value="2"/>
</dbReference>
<dbReference type="InterPro" id="IPR007110">
    <property type="entry name" value="Ig-like_dom"/>
</dbReference>
<dbReference type="InterPro" id="IPR036179">
    <property type="entry name" value="Ig-like_dom_sf"/>
</dbReference>
<keyword evidence="6" id="KW-0812">Transmembrane</keyword>
<evidence type="ECO:0000256" key="1">
    <source>
        <dbReference type="ARBA" id="ARBA00004479"/>
    </source>
</evidence>
<dbReference type="Ensembl" id="ENSPMET00000001877.1">
    <property type="protein sequence ID" value="ENSPMEP00000008778.1"/>
    <property type="gene ID" value="ENSPMEG00000010568.1"/>
</dbReference>
<comment type="subcellular location">
    <subcellularLocation>
        <location evidence="1">Membrane</location>
        <topology evidence="1">Single-pass type I membrane protein</topology>
    </subcellularLocation>
</comment>
<keyword evidence="5" id="KW-0393">Immunoglobulin domain</keyword>
<dbReference type="Pfam" id="PF07679">
    <property type="entry name" value="I-set"/>
    <property type="match status" value="1"/>
</dbReference>
<sequence>MKAKDGNGSLSDTNVAAEDSRVYICTSKNLTKNLTEQIKVTVTNDFKNATVKEEDLNLYCSADSFPLVVRWTKNGIETNLKIDTLSKAFTAVYVLYELAEVSSPITNETTEDAERYVCTATYQKSTMEEKIHIVTSIGKPHISGKTTAEEDALNLTCTVDSVSSSVINLTIFEKSNLQTNISSKLQNSSENLKQEQSEIGTLFINRVTAEHAGLYTCTASLPNINETDRIILTVTYRRRPQITGNQIIKDGDALNLTCSVDSVPPSLIMWTNNSLSMHPSNRTSSPNNTESATLVVFNMTVGDSGRYICAATYENITETTYVDVKVTWAPKVLNGSECVLRSDVLTCVCLSEGFPLPTIQWPLLEDHTEYSITRVVSNHTVNSTVTITVENHGNISVECVSSNGNGEAKENLTVLWTKGEVSKQNPNSEKSSMLEIILAFLVGFLLAPIIFCLFMKFYRIKRKNSENAGESLEMITPLMSNGQALAGAPEATNGPKELVYANIDFSLLNRIPTKRIRSSENKNTEYAEIKTNKEKGHQVEMMIEEDGETKNCVQEVKEEAEEPVYAKVEEPVYAKVEDLVEES</sequence>
<evidence type="ECO:0000256" key="6">
    <source>
        <dbReference type="SAM" id="Phobius"/>
    </source>
</evidence>
<proteinExistence type="predicted"/>
<evidence type="ECO:0000313" key="8">
    <source>
        <dbReference type="Ensembl" id="ENSPMEP00000008778.1"/>
    </source>
</evidence>
<dbReference type="InterPro" id="IPR013783">
    <property type="entry name" value="Ig-like_fold"/>
</dbReference>